<dbReference type="AlphaFoldDB" id="A0ABD2ARR0"/>
<evidence type="ECO:0000256" key="1">
    <source>
        <dbReference type="SAM" id="MobiDB-lite"/>
    </source>
</evidence>
<evidence type="ECO:0000313" key="3">
    <source>
        <dbReference type="Proteomes" id="UP001607303"/>
    </source>
</evidence>
<reference evidence="2 3" key="1">
    <citation type="journal article" date="2024" name="Ann. Entomol. Soc. Am.">
        <title>Genomic analyses of the southern and eastern yellowjacket wasps (Hymenoptera: Vespidae) reveal evolutionary signatures of social life.</title>
        <authorList>
            <person name="Catto M.A."/>
            <person name="Caine P.B."/>
            <person name="Orr S.E."/>
            <person name="Hunt B.G."/>
            <person name="Goodisman M.A.D."/>
        </authorList>
    </citation>
    <scope>NUCLEOTIDE SEQUENCE [LARGE SCALE GENOMIC DNA]</scope>
    <source>
        <strain evidence="2">232</strain>
        <tissue evidence="2">Head and thorax</tissue>
    </source>
</reference>
<name>A0ABD2ARR0_VESMC</name>
<organism evidence="2 3">
    <name type="scientific">Vespula maculifrons</name>
    <name type="common">Eastern yellow jacket</name>
    <name type="synonym">Wasp</name>
    <dbReference type="NCBI Taxonomy" id="7453"/>
    <lineage>
        <taxon>Eukaryota</taxon>
        <taxon>Metazoa</taxon>
        <taxon>Ecdysozoa</taxon>
        <taxon>Arthropoda</taxon>
        <taxon>Hexapoda</taxon>
        <taxon>Insecta</taxon>
        <taxon>Pterygota</taxon>
        <taxon>Neoptera</taxon>
        <taxon>Endopterygota</taxon>
        <taxon>Hymenoptera</taxon>
        <taxon>Apocrita</taxon>
        <taxon>Aculeata</taxon>
        <taxon>Vespoidea</taxon>
        <taxon>Vespidae</taxon>
        <taxon>Vespinae</taxon>
        <taxon>Vespula</taxon>
    </lineage>
</organism>
<keyword evidence="3" id="KW-1185">Reference proteome</keyword>
<evidence type="ECO:0000313" key="2">
    <source>
        <dbReference type="EMBL" id="KAL2723298.1"/>
    </source>
</evidence>
<gene>
    <name evidence="2" type="ORF">V1477_019149</name>
</gene>
<accession>A0ABD2ARR0</accession>
<dbReference type="Proteomes" id="UP001607303">
    <property type="component" value="Unassembled WGS sequence"/>
</dbReference>
<comment type="caution">
    <text evidence="2">The sequence shown here is derived from an EMBL/GenBank/DDBJ whole genome shotgun (WGS) entry which is preliminary data.</text>
</comment>
<sequence length="70" mass="7726">MEQTMFKFFAGTNRKKENKDNGLRMPKNLSVTPNSASAVSTAVSKAVKLTLAAIRTCSNNQDTFNIDEKD</sequence>
<protein>
    <submittedName>
        <fullName evidence="2">Uncharacterized protein</fullName>
    </submittedName>
</protein>
<proteinExistence type="predicted"/>
<feature type="region of interest" description="Disordered" evidence="1">
    <location>
        <begin position="12"/>
        <end position="33"/>
    </location>
</feature>
<dbReference type="EMBL" id="JAYRBN010000114">
    <property type="protein sequence ID" value="KAL2723298.1"/>
    <property type="molecule type" value="Genomic_DNA"/>
</dbReference>